<protein>
    <submittedName>
        <fullName evidence="1">Uncharacterized protein</fullName>
    </submittedName>
</protein>
<evidence type="ECO:0000313" key="1">
    <source>
        <dbReference type="EMBL" id="JAE39386.1"/>
    </source>
</evidence>
<organism evidence="1">
    <name type="scientific">Arundo donax</name>
    <name type="common">Giant reed</name>
    <name type="synonym">Donax arundinaceus</name>
    <dbReference type="NCBI Taxonomy" id="35708"/>
    <lineage>
        <taxon>Eukaryota</taxon>
        <taxon>Viridiplantae</taxon>
        <taxon>Streptophyta</taxon>
        <taxon>Embryophyta</taxon>
        <taxon>Tracheophyta</taxon>
        <taxon>Spermatophyta</taxon>
        <taxon>Magnoliopsida</taxon>
        <taxon>Liliopsida</taxon>
        <taxon>Poales</taxon>
        <taxon>Poaceae</taxon>
        <taxon>PACMAD clade</taxon>
        <taxon>Arundinoideae</taxon>
        <taxon>Arundineae</taxon>
        <taxon>Arundo</taxon>
    </lineage>
</organism>
<proteinExistence type="predicted"/>
<dbReference type="EMBL" id="GBRH01158510">
    <property type="protein sequence ID" value="JAE39386.1"/>
    <property type="molecule type" value="Transcribed_RNA"/>
</dbReference>
<dbReference type="AlphaFoldDB" id="A0A0A9HWW8"/>
<reference evidence="1" key="1">
    <citation type="submission" date="2014-09" db="EMBL/GenBank/DDBJ databases">
        <authorList>
            <person name="Magalhaes I.L.F."/>
            <person name="Oliveira U."/>
            <person name="Santos F.R."/>
            <person name="Vidigal T.H.D.A."/>
            <person name="Brescovit A.D."/>
            <person name="Santos A.J."/>
        </authorList>
    </citation>
    <scope>NUCLEOTIDE SEQUENCE</scope>
    <source>
        <tissue evidence="1">Shoot tissue taken approximately 20 cm above the soil surface</tissue>
    </source>
</reference>
<sequence length="23" mass="2694">MCSVSFDDWSFSMTMEPGFDRMS</sequence>
<name>A0A0A9HWW8_ARUDO</name>
<accession>A0A0A9HWW8</accession>
<reference evidence="1" key="2">
    <citation type="journal article" date="2015" name="Data Brief">
        <title>Shoot transcriptome of the giant reed, Arundo donax.</title>
        <authorList>
            <person name="Barrero R.A."/>
            <person name="Guerrero F.D."/>
            <person name="Moolhuijzen P."/>
            <person name="Goolsby J.A."/>
            <person name="Tidwell J."/>
            <person name="Bellgard S.E."/>
            <person name="Bellgard M.I."/>
        </authorList>
    </citation>
    <scope>NUCLEOTIDE SEQUENCE</scope>
    <source>
        <tissue evidence="1">Shoot tissue taken approximately 20 cm above the soil surface</tissue>
    </source>
</reference>